<evidence type="ECO:0000256" key="2">
    <source>
        <dbReference type="SAM" id="Phobius"/>
    </source>
</evidence>
<feature type="region of interest" description="Disordered" evidence="1">
    <location>
        <begin position="523"/>
        <end position="544"/>
    </location>
</feature>
<feature type="region of interest" description="Disordered" evidence="1">
    <location>
        <begin position="436"/>
        <end position="467"/>
    </location>
</feature>
<keyword evidence="2" id="KW-1133">Transmembrane helix</keyword>
<keyword evidence="4" id="KW-1185">Reference proteome</keyword>
<keyword evidence="2" id="KW-0812">Transmembrane</keyword>
<dbReference type="InParanoid" id="A0A0V0R2A1"/>
<feature type="transmembrane region" description="Helical" evidence="2">
    <location>
        <begin position="733"/>
        <end position="753"/>
    </location>
</feature>
<organism evidence="3 4">
    <name type="scientific">Pseudocohnilembus persalinus</name>
    <name type="common">Ciliate</name>
    <dbReference type="NCBI Taxonomy" id="266149"/>
    <lineage>
        <taxon>Eukaryota</taxon>
        <taxon>Sar</taxon>
        <taxon>Alveolata</taxon>
        <taxon>Ciliophora</taxon>
        <taxon>Intramacronucleata</taxon>
        <taxon>Oligohymenophorea</taxon>
        <taxon>Scuticociliatia</taxon>
        <taxon>Philasterida</taxon>
        <taxon>Pseudocohnilembidae</taxon>
        <taxon>Pseudocohnilembus</taxon>
    </lineage>
</organism>
<dbReference type="AlphaFoldDB" id="A0A0V0R2A1"/>
<proteinExistence type="predicted"/>
<evidence type="ECO:0000256" key="1">
    <source>
        <dbReference type="SAM" id="MobiDB-lite"/>
    </source>
</evidence>
<accession>A0A0V0R2A1</accession>
<comment type="caution">
    <text evidence="3">The sequence shown here is derived from an EMBL/GenBank/DDBJ whole genome shotgun (WGS) entry which is preliminary data.</text>
</comment>
<keyword evidence="2" id="KW-0472">Membrane</keyword>
<dbReference type="EMBL" id="LDAU01000066">
    <property type="protein sequence ID" value="KRX08293.1"/>
    <property type="molecule type" value="Genomic_DNA"/>
</dbReference>
<evidence type="ECO:0008006" key="5">
    <source>
        <dbReference type="Google" id="ProtNLM"/>
    </source>
</evidence>
<gene>
    <name evidence="3" type="ORF">PPERSA_01754</name>
</gene>
<evidence type="ECO:0000313" key="3">
    <source>
        <dbReference type="EMBL" id="KRX08293.1"/>
    </source>
</evidence>
<protein>
    <recommendedName>
        <fullName evidence="5">Transmembrane protein</fullName>
    </recommendedName>
</protein>
<dbReference type="Proteomes" id="UP000054937">
    <property type="component" value="Unassembled WGS sequence"/>
</dbReference>
<reference evidence="3 4" key="1">
    <citation type="journal article" date="2015" name="Sci. Rep.">
        <title>Genome of the facultative scuticociliatosis pathogen Pseudocohnilembus persalinus provides insight into its virulence through horizontal gene transfer.</title>
        <authorList>
            <person name="Xiong J."/>
            <person name="Wang G."/>
            <person name="Cheng J."/>
            <person name="Tian M."/>
            <person name="Pan X."/>
            <person name="Warren A."/>
            <person name="Jiang C."/>
            <person name="Yuan D."/>
            <person name="Miao W."/>
        </authorList>
    </citation>
    <scope>NUCLEOTIDE SEQUENCE [LARGE SCALE GENOMIC DNA]</scope>
    <source>
        <strain evidence="3">36N120E</strain>
    </source>
</reference>
<name>A0A0V0R2A1_PSEPJ</name>
<feature type="compositionally biased region" description="Basic and acidic residues" evidence="1">
    <location>
        <begin position="439"/>
        <end position="453"/>
    </location>
</feature>
<evidence type="ECO:0000313" key="4">
    <source>
        <dbReference type="Proteomes" id="UP000054937"/>
    </source>
</evidence>
<sequence>MKQNDDEDDSFISCSSLIKFENNQELNSQIFQSKFQADNSSDIIQFKSFSQDQFQMKQQLNQSLGSNYNFISPNNQLVRDKNISTNNSKYLSLNSQQFQTESFNSTISQIFPITQKKSSQQINLKQNKENIQNLPVNYHSQSNGIQNPTYYNKRPKINLKYDPQLQQGLLNSDNSGDSFQSLINRNLSNSIDYLGNNQSKGFNQNKQNIQQNQNRASSFQIKRIIDFSRNSSFQSLQKYKMQDSSNNNIQNQKQYLNGQNQKDNWIEQQYSQNYIFKNQSRSISYDSIQKELHKNKIYYKKQQQQKYQKVPKKQKEFLRFQSQYNLEQLLENEFGYLRNQNETRIIPYSKTELTQNNQYSRLNQNNKKQQQMQHNISQYTLLKQTFDVQNKYFKSYVDNVDTKEGQNNTYDTLKNNEIQQNYDIINQDEHAVLISQQKQPEKTSEEKYNELNKKNGQNKNDEQQEENSENLIDFYLQPRQQQGSIILQEQKQIYEKFSKKQEQNLPSKPPHNKSQQFVINPVDSGLSDEQNSTQNNLNQSQQNIKDFSFSIDKDLEERKELKIENGDAFDSVLNKSQFIYKNQEEIKKIPKNKPFQDDLSMVVGEKRYIKKWKQIKSLDIKSKQPKNRVRYFKQFDLQQKERCMCNILLGYDDKTQNDDMFIRDMYLSVFGDTENQSSENQYYSNNFNRKKQQLVSIKDVSTCLKFILTPVEFSFCTIPNKQLKEQIFLLSNLIYQGIEFIFVTPFLLLLASYDLKHQEFKDSILQSLNSDNIFLILQLLYMTWLIFYFINLILDGRKSLKEENRRLKFLKIL</sequence>
<feature type="transmembrane region" description="Helical" evidence="2">
    <location>
        <begin position="773"/>
        <end position="794"/>
    </location>
</feature>
<feature type="compositionally biased region" description="Low complexity" evidence="1">
    <location>
        <begin position="530"/>
        <end position="543"/>
    </location>
</feature>